<evidence type="ECO:0000313" key="2">
    <source>
        <dbReference type="EMBL" id="MEK9501955.1"/>
    </source>
</evidence>
<dbReference type="InterPro" id="IPR014729">
    <property type="entry name" value="Rossmann-like_a/b/a_fold"/>
</dbReference>
<dbReference type="SUPFAM" id="SSF52402">
    <property type="entry name" value="Adenine nucleotide alpha hydrolases-like"/>
    <property type="match status" value="1"/>
</dbReference>
<keyword evidence="2" id="KW-0067">ATP-binding</keyword>
<keyword evidence="2" id="KW-0547">Nucleotide-binding</keyword>
<organism evidence="2 3">
    <name type="scientific">Gaopeijia maritima</name>
    <dbReference type="NCBI Taxonomy" id="3119007"/>
    <lineage>
        <taxon>Bacteria</taxon>
        <taxon>Pseudomonadati</taxon>
        <taxon>Gemmatimonadota</taxon>
        <taxon>Longimicrobiia</taxon>
        <taxon>Gaopeijiales</taxon>
        <taxon>Gaopeijiaceae</taxon>
        <taxon>Gaopeijia</taxon>
    </lineage>
</organism>
<gene>
    <name evidence="2" type="ORF">WI372_13260</name>
</gene>
<dbReference type="Pfam" id="PF01902">
    <property type="entry name" value="Diphthami_syn_2"/>
    <property type="match status" value="1"/>
</dbReference>
<name>A0ABU9EDG3_9BACT</name>
<dbReference type="Gene3D" id="3.90.1490.10">
    <property type="entry name" value="putative n-type atp pyrophosphatase, domain 2"/>
    <property type="match status" value="1"/>
</dbReference>
<dbReference type="Proteomes" id="UP001484239">
    <property type="component" value="Unassembled WGS sequence"/>
</dbReference>
<reference evidence="2 3" key="1">
    <citation type="submission" date="2024-02" db="EMBL/GenBank/DDBJ databases">
        <title>A novel Gemmatimonadota bacterium.</title>
        <authorList>
            <person name="Du Z.-J."/>
            <person name="Ye Y.-Q."/>
        </authorList>
    </citation>
    <scope>NUCLEOTIDE SEQUENCE [LARGE SCALE GENOMIC DNA]</scope>
    <source>
        <strain evidence="2 3">DH-20</strain>
    </source>
</reference>
<keyword evidence="3" id="KW-1185">Reference proteome</keyword>
<dbReference type="Gene3D" id="3.40.50.620">
    <property type="entry name" value="HUPs"/>
    <property type="match status" value="1"/>
</dbReference>
<evidence type="ECO:0000259" key="1">
    <source>
        <dbReference type="Pfam" id="PF01902"/>
    </source>
</evidence>
<proteinExistence type="predicted"/>
<protein>
    <submittedName>
        <fullName evidence="2">ATP-binding protein</fullName>
    </submittedName>
</protein>
<comment type="caution">
    <text evidence="2">The sequence shown here is derived from an EMBL/GenBank/DDBJ whole genome shotgun (WGS) entry which is preliminary data.</text>
</comment>
<dbReference type="RefSeq" id="WP_405280821.1">
    <property type="nucleotide sequence ID" value="NZ_CP144380.1"/>
</dbReference>
<dbReference type="InterPro" id="IPR002761">
    <property type="entry name" value="Diphthami_syn_dom"/>
</dbReference>
<dbReference type="GO" id="GO:0005524">
    <property type="term" value="F:ATP binding"/>
    <property type="evidence" value="ECO:0007669"/>
    <property type="project" value="UniProtKB-KW"/>
</dbReference>
<sequence>MTRGWLWWSSGKDAAWALRRLREDPSRRVERLITTFIEGRERASGHEIDRVIVRAQARAVGLPLVEVAVPEGASNRRYEEAIAPVLAEAAASGIREMWFGDLHLADIRDYRLGLLEGTGLSGGFPLWTDDTARLALEMIDGGLDARVVAVDPLRVPEELLGERFDRAWLERLPPTADPCGEAGEFHTCVVHSPDFAAPLRVVPAERHERRGLLYQGLRLAGDQE</sequence>
<accession>A0ABU9EDG3</accession>
<dbReference type="EMBL" id="JBBHLI010000008">
    <property type="protein sequence ID" value="MEK9501955.1"/>
    <property type="molecule type" value="Genomic_DNA"/>
</dbReference>
<feature type="domain" description="Diphthamide synthase" evidence="1">
    <location>
        <begin position="7"/>
        <end position="210"/>
    </location>
</feature>
<evidence type="ECO:0000313" key="3">
    <source>
        <dbReference type="Proteomes" id="UP001484239"/>
    </source>
</evidence>